<evidence type="ECO:0000256" key="4">
    <source>
        <dbReference type="PROSITE-ProRule" id="PRU00433"/>
    </source>
</evidence>
<dbReference type="GO" id="GO:0046872">
    <property type="term" value="F:metal ion binding"/>
    <property type="evidence" value="ECO:0007669"/>
    <property type="project" value="UniProtKB-KW"/>
</dbReference>
<dbReference type="GO" id="GO:0020037">
    <property type="term" value="F:heme binding"/>
    <property type="evidence" value="ECO:0007669"/>
    <property type="project" value="InterPro"/>
</dbReference>
<dbReference type="Proteomes" id="UP000002139">
    <property type="component" value="Chromosome"/>
</dbReference>
<evidence type="ECO:0000259" key="5">
    <source>
        <dbReference type="PROSITE" id="PS51007"/>
    </source>
</evidence>
<proteinExistence type="predicted"/>
<dbReference type="eggNOG" id="COG2010">
    <property type="taxonomic scope" value="Bacteria"/>
</dbReference>
<dbReference type="AlphaFoldDB" id="A9G3T6"/>
<dbReference type="RefSeq" id="WP_012238261.1">
    <property type="nucleotide sequence ID" value="NC_010162.1"/>
</dbReference>
<sequence length="815" mass="90903">MAITIHDMISRGVLLVVCSLALAGCKKPRPGHVLDEARSVRRTPASFSAADEDYFHDMDGGIALTGEEIKGRNTWNVWSAGNDRFWDEISMLSKGNLDFLKTVSSHPKLKFSRDNRWSYLGLVNEPCFERATGPDPERFGLWLDKRRADCPPDPFENEEKYPGVVIGARGKTVPVGSFYGYATGIVGMRLFPNPKFDKAAAAKWDPVRYYEDPSYYYSRDLVKPYRIGMACAFCHVGPSPTNPPVDPENPSWENLSSTVGAQYFWWDRIFTWDADPTSFPYQVFHASRPGSLDTSLVSTDYITNPRTMNAIYGLGSRLRHAKRWGMEMLGGGELNNKQFNDFFKGGPLTQFFKAPSTAWAPRVLKDGADSVGALGSLNRVYLNIGEFSEEWLLHFNALVGGKPTSPIEIAVARKNSTYWEATENQTPDTALFFLKSSTPHKLKDAPGGAGYLTADTAKLTRGKEVFAERCARCHSSKVPAKVPGLDPDGCAGPGYLTCFERYWEWTKTDEFKREMREIVLKEDFLEDNFMSNDLRIPVTLLETNACSPLATNALAGDIWEDFSSHSYKSLPPVGTITVHDPITGEPHPYKMPGGGRGYTRVPSLISVWSTAPFLLNNTVGKFNPSPSVEARMQSFEDAIEKMLWPERREKDPVLGGKVPGIIDRTTDRSYLRVPAGFLPDHLRPLLSPLQRIAPWLVRDAGIEIGPIPKGTPVNLLANLALRSRSPDLAERLAHDKKLLAVLLRIKHDLDSLPRGASDEEARKVFADLAAPLLELSQCPDFVVNRGHYFGTSYFAQEPGLSDDDKRALIEFLKTF</sequence>
<dbReference type="SUPFAM" id="SSF46626">
    <property type="entry name" value="Cytochrome c"/>
    <property type="match status" value="1"/>
</dbReference>
<keyword evidence="1 4" id="KW-0349">Heme</keyword>
<dbReference type="EMBL" id="AM746676">
    <property type="protein sequence ID" value="CAN95796.1"/>
    <property type="molecule type" value="Genomic_DNA"/>
</dbReference>
<evidence type="ECO:0000256" key="3">
    <source>
        <dbReference type="ARBA" id="ARBA00023004"/>
    </source>
</evidence>
<dbReference type="InterPro" id="IPR036909">
    <property type="entry name" value="Cyt_c-like_dom_sf"/>
</dbReference>
<keyword evidence="7" id="KW-1185">Reference proteome</keyword>
<dbReference type="HOGENOM" id="CLU_346441_0_0_7"/>
<dbReference type="KEGG" id="scl:sce5633"/>
<feature type="domain" description="Cytochrome c" evidence="5">
    <location>
        <begin position="457"/>
        <end position="545"/>
    </location>
</feature>
<reference evidence="6 7" key="1">
    <citation type="journal article" date="2007" name="Nat. Biotechnol.">
        <title>Complete genome sequence of the myxobacterium Sorangium cellulosum.</title>
        <authorList>
            <person name="Schneiker S."/>
            <person name="Perlova O."/>
            <person name="Kaiser O."/>
            <person name="Gerth K."/>
            <person name="Alici A."/>
            <person name="Altmeyer M.O."/>
            <person name="Bartels D."/>
            <person name="Bekel T."/>
            <person name="Beyer S."/>
            <person name="Bode E."/>
            <person name="Bode H.B."/>
            <person name="Bolten C.J."/>
            <person name="Choudhuri J.V."/>
            <person name="Doss S."/>
            <person name="Elnakady Y.A."/>
            <person name="Frank B."/>
            <person name="Gaigalat L."/>
            <person name="Goesmann A."/>
            <person name="Groeger C."/>
            <person name="Gross F."/>
            <person name="Jelsbak L."/>
            <person name="Jelsbak L."/>
            <person name="Kalinowski J."/>
            <person name="Kegler C."/>
            <person name="Knauber T."/>
            <person name="Konietzny S."/>
            <person name="Kopp M."/>
            <person name="Krause L."/>
            <person name="Krug D."/>
            <person name="Linke B."/>
            <person name="Mahmud T."/>
            <person name="Martinez-Arias R."/>
            <person name="McHardy A.C."/>
            <person name="Merai M."/>
            <person name="Meyer F."/>
            <person name="Mormann S."/>
            <person name="Munoz-Dorado J."/>
            <person name="Perez J."/>
            <person name="Pradella S."/>
            <person name="Rachid S."/>
            <person name="Raddatz G."/>
            <person name="Rosenau F."/>
            <person name="Rueckert C."/>
            <person name="Sasse F."/>
            <person name="Scharfe M."/>
            <person name="Schuster S.C."/>
            <person name="Suen G."/>
            <person name="Treuner-Lange A."/>
            <person name="Velicer G.J."/>
            <person name="Vorholter F.-J."/>
            <person name="Weissman K.J."/>
            <person name="Welch R.D."/>
            <person name="Wenzel S.C."/>
            <person name="Whitworth D.E."/>
            <person name="Wilhelm S."/>
            <person name="Wittmann C."/>
            <person name="Bloecker H."/>
            <person name="Puehler A."/>
            <person name="Mueller R."/>
        </authorList>
    </citation>
    <scope>NUCLEOTIDE SEQUENCE [LARGE SCALE GENOMIC DNA]</scope>
    <source>
        <strain evidence="7">So ce56</strain>
    </source>
</reference>
<dbReference type="STRING" id="448385.sce5633"/>
<evidence type="ECO:0000256" key="1">
    <source>
        <dbReference type="ARBA" id="ARBA00022617"/>
    </source>
</evidence>
<evidence type="ECO:0000313" key="7">
    <source>
        <dbReference type="Proteomes" id="UP000002139"/>
    </source>
</evidence>
<name>A9G3T6_SORC5</name>
<protein>
    <recommendedName>
        <fullName evidence="5">Cytochrome c domain-containing protein</fullName>
    </recommendedName>
</protein>
<keyword evidence="3 4" id="KW-0408">Iron</keyword>
<dbReference type="BioCyc" id="SCEL448385:SCE_RS28950-MONOMER"/>
<gene>
    <name evidence="6" type="ordered locus">sce5633</name>
</gene>
<organism evidence="6 7">
    <name type="scientific">Sorangium cellulosum (strain So ce56)</name>
    <name type="common">Polyangium cellulosum (strain So ce56)</name>
    <dbReference type="NCBI Taxonomy" id="448385"/>
    <lineage>
        <taxon>Bacteria</taxon>
        <taxon>Pseudomonadati</taxon>
        <taxon>Myxococcota</taxon>
        <taxon>Polyangia</taxon>
        <taxon>Polyangiales</taxon>
        <taxon>Polyangiaceae</taxon>
        <taxon>Sorangium</taxon>
    </lineage>
</organism>
<evidence type="ECO:0000313" key="6">
    <source>
        <dbReference type="EMBL" id="CAN95796.1"/>
    </source>
</evidence>
<dbReference type="GO" id="GO:0009055">
    <property type="term" value="F:electron transfer activity"/>
    <property type="evidence" value="ECO:0007669"/>
    <property type="project" value="InterPro"/>
</dbReference>
<dbReference type="InterPro" id="IPR009056">
    <property type="entry name" value="Cyt_c-like_dom"/>
</dbReference>
<evidence type="ECO:0000256" key="2">
    <source>
        <dbReference type="ARBA" id="ARBA00022723"/>
    </source>
</evidence>
<keyword evidence="2 4" id="KW-0479">Metal-binding</keyword>
<dbReference type="PROSITE" id="PS51007">
    <property type="entry name" value="CYTC"/>
    <property type="match status" value="1"/>
</dbReference>
<accession>A9G3T6</accession>